<feature type="transmembrane region" description="Helical" evidence="12">
    <location>
        <begin position="60"/>
        <end position="79"/>
    </location>
</feature>
<feature type="transmembrane region" description="Helical" evidence="12">
    <location>
        <begin position="251"/>
        <end position="272"/>
    </location>
</feature>
<evidence type="ECO:0000313" key="14">
    <source>
        <dbReference type="WBParaSite" id="Pan_g17976.t1"/>
    </source>
</evidence>
<keyword evidence="8" id="KW-0406">Ion transport</keyword>
<feature type="transmembrane region" description="Helical" evidence="12">
    <location>
        <begin position="91"/>
        <end position="113"/>
    </location>
</feature>
<keyword evidence="7" id="KW-0915">Sodium</keyword>
<keyword evidence="13" id="KW-1185">Reference proteome</keyword>
<feature type="transmembrane region" description="Helical" evidence="12">
    <location>
        <begin position="423"/>
        <end position="443"/>
    </location>
</feature>
<evidence type="ECO:0000256" key="3">
    <source>
        <dbReference type="ARBA" id="ARBA00022448"/>
    </source>
</evidence>
<dbReference type="InterPro" id="IPR001734">
    <property type="entry name" value="Na/solute_symporter"/>
</dbReference>
<keyword evidence="6 12" id="KW-1133">Transmembrane helix</keyword>
<comment type="similarity">
    <text evidence="2 11">Belongs to the sodium:solute symporter (SSF) (TC 2.A.21) family.</text>
</comment>
<feature type="transmembrane region" description="Helical" evidence="12">
    <location>
        <begin position="450"/>
        <end position="471"/>
    </location>
</feature>
<proteinExistence type="inferred from homology"/>
<dbReference type="PANTHER" id="PTHR42985">
    <property type="entry name" value="SODIUM-COUPLED MONOCARBOXYLATE TRANSPORTER"/>
    <property type="match status" value="1"/>
</dbReference>
<reference evidence="14" key="2">
    <citation type="submission" date="2020-10" db="UniProtKB">
        <authorList>
            <consortium name="WormBaseParasite"/>
        </authorList>
    </citation>
    <scope>IDENTIFICATION</scope>
</reference>
<feature type="transmembrane region" description="Helical" evidence="12">
    <location>
        <begin position="169"/>
        <end position="185"/>
    </location>
</feature>
<keyword evidence="10" id="KW-0739">Sodium transport</keyword>
<evidence type="ECO:0000256" key="8">
    <source>
        <dbReference type="ARBA" id="ARBA00023065"/>
    </source>
</evidence>
<keyword evidence="3" id="KW-0813">Transport</keyword>
<evidence type="ECO:0000256" key="10">
    <source>
        <dbReference type="ARBA" id="ARBA00023201"/>
    </source>
</evidence>
<reference evidence="13" key="1">
    <citation type="journal article" date="2013" name="Genetics">
        <title>The draft genome and transcriptome of Panagrellus redivivus are shaped by the harsh demands of a free-living lifestyle.</title>
        <authorList>
            <person name="Srinivasan J."/>
            <person name="Dillman A.R."/>
            <person name="Macchietto M.G."/>
            <person name="Heikkinen L."/>
            <person name="Lakso M."/>
            <person name="Fracchia K.M."/>
            <person name="Antoshechkin I."/>
            <person name="Mortazavi A."/>
            <person name="Wong G."/>
            <person name="Sternberg P.W."/>
        </authorList>
    </citation>
    <scope>NUCLEOTIDE SEQUENCE [LARGE SCALE GENOMIC DNA]</scope>
    <source>
        <strain evidence="13">MT8872</strain>
    </source>
</reference>
<evidence type="ECO:0000313" key="13">
    <source>
        <dbReference type="Proteomes" id="UP000492821"/>
    </source>
</evidence>
<dbReference type="NCBIfam" id="TIGR00813">
    <property type="entry name" value="sss"/>
    <property type="match status" value="1"/>
</dbReference>
<organism evidence="13 14">
    <name type="scientific">Panagrellus redivivus</name>
    <name type="common">Microworm</name>
    <dbReference type="NCBI Taxonomy" id="6233"/>
    <lineage>
        <taxon>Eukaryota</taxon>
        <taxon>Metazoa</taxon>
        <taxon>Ecdysozoa</taxon>
        <taxon>Nematoda</taxon>
        <taxon>Chromadorea</taxon>
        <taxon>Rhabditida</taxon>
        <taxon>Tylenchina</taxon>
        <taxon>Panagrolaimomorpha</taxon>
        <taxon>Panagrolaimoidea</taxon>
        <taxon>Panagrolaimidae</taxon>
        <taxon>Panagrellus</taxon>
    </lineage>
</organism>
<dbReference type="GO" id="GO:0015293">
    <property type="term" value="F:symporter activity"/>
    <property type="evidence" value="ECO:0007669"/>
    <property type="project" value="TreeGrafter"/>
</dbReference>
<dbReference type="Proteomes" id="UP000492821">
    <property type="component" value="Unassembled WGS sequence"/>
</dbReference>
<name>A0A7E4ZUG2_PANRE</name>
<dbReference type="WBParaSite" id="Pan_g17976.t1">
    <property type="protein sequence ID" value="Pan_g17976.t1"/>
    <property type="gene ID" value="Pan_g17976"/>
</dbReference>
<evidence type="ECO:0000256" key="7">
    <source>
        <dbReference type="ARBA" id="ARBA00023053"/>
    </source>
</evidence>
<feature type="transmembrane region" description="Helical" evidence="12">
    <location>
        <begin position="335"/>
        <end position="359"/>
    </location>
</feature>
<feature type="transmembrane region" description="Helical" evidence="12">
    <location>
        <begin position="396"/>
        <end position="417"/>
    </location>
</feature>
<keyword evidence="5 12" id="KW-0812">Transmembrane</keyword>
<evidence type="ECO:0000256" key="1">
    <source>
        <dbReference type="ARBA" id="ARBA00004651"/>
    </source>
</evidence>
<dbReference type="InterPro" id="IPR051163">
    <property type="entry name" value="Sodium:Solute_Symporter_SSF"/>
</dbReference>
<dbReference type="AlphaFoldDB" id="A0A7E4ZUG2"/>
<evidence type="ECO:0000256" key="2">
    <source>
        <dbReference type="ARBA" id="ARBA00006434"/>
    </source>
</evidence>
<dbReference type="PANTHER" id="PTHR42985:SF40">
    <property type="entry name" value="LD47995P-RELATED"/>
    <property type="match status" value="1"/>
</dbReference>
<dbReference type="Gene3D" id="1.20.1730.10">
    <property type="entry name" value="Sodium/glucose cotransporter"/>
    <property type="match status" value="1"/>
</dbReference>
<keyword evidence="9 12" id="KW-0472">Membrane</keyword>
<dbReference type="GO" id="GO:0006814">
    <property type="term" value="P:sodium ion transport"/>
    <property type="evidence" value="ECO:0007669"/>
    <property type="project" value="UniProtKB-KW"/>
</dbReference>
<feature type="transmembrane region" description="Helical" evidence="12">
    <location>
        <begin position="137"/>
        <end position="157"/>
    </location>
</feature>
<feature type="transmembrane region" description="Helical" evidence="12">
    <location>
        <begin position="520"/>
        <end position="541"/>
    </location>
</feature>
<evidence type="ECO:0000256" key="12">
    <source>
        <dbReference type="SAM" id="Phobius"/>
    </source>
</evidence>
<sequence>MVHELIHWQDFAIFAFSLLLSVGTGVYHAVRSHFLIKNGGTDSTTAKDEYMLGGRKLPKLPVALSLLTTFLSGILMLGVPAEMFQRGSHIWLNFVIGAASSAVTALVFLPFFYKMHSTCLHTFFIHRFKSKLLRQSFSLIFLFFTVVYMSVVIYAPSVALSSVLGIEKWMLILTFGLTTTAYTTIGGLKAVVWTDAIQAIMMYTGVIALIVKSLNHPQVGGLERVLSIAWDTNRITDLFQVSPTVAQHNSLWINIFSGTITWLASFGVNQLAIQRYSSLPTLGDAKTIIYTTIFPFIILCSIVSFVGFLALAYFYNCNPLETGQITDKDHLTVLFALNVLSSTPGLFGLYMAAILSATLSTLSSGINSSAAAIYEDFVQYNLENVSDSASTTINRILVLTVGILSTVLAFCAGPLGGTLTVCISVMGAVSGPMVAIFVIALFWPQAGVKSTFISFVSSNLIMIFVYIFNYFETPYSELYMPTNTTAIGCGHSNFSIHIPPDYDAHFGRPGTTFLSRISTYGYSGCGFVIMMAIGVPLIYILKEEPIKNIDHFTWKGRHLPMPDNEAPLPGELKNKHEHELLLLKH</sequence>
<evidence type="ECO:0000256" key="4">
    <source>
        <dbReference type="ARBA" id="ARBA00022475"/>
    </source>
</evidence>
<accession>A0A7E4ZUG2</accession>
<evidence type="ECO:0000256" key="6">
    <source>
        <dbReference type="ARBA" id="ARBA00022989"/>
    </source>
</evidence>
<evidence type="ECO:0000256" key="9">
    <source>
        <dbReference type="ARBA" id="ARBA00023136"/>
    </source>
</evidence>
<evidence type="ECO:0000256" key="11">
    <source>
        <dbReference type="RuleBase" id="RU362091"/>
    </source>
</evidence>
<keyword evidence="4" id="KW-1003">Cell membrane</keyword>
<feature type="transmembrane region" description="Helical" evidence="12">
    <location>
        <begin position="12"/>
        <end position="30"/>
    </location>
</feature>
<protein>
    <submittedName>
        <fullName evidence="14">Sodium-coupled monocarboxylate transporter 2</fullName>
    </submittedName>
</protein>
<dbReference type="PROSITE" id="PS50283">
    <property type="entry name" value="NA_SOLUT_SYMP_3"/>
    <property type="match status" value="1"/>
</dbReference>
<dbReference type="Pfam" id="PF00474">
    <property type="entry name" value="SSF"/>
    <property type="match status" value="1"/>
</dbReference>
<comment type="subcellular location">
    <subcellularLocation>
        <location evidence="1">Cell membrane</location>
        <topology evidence="1">Multi-pass membrane protein</topology>
    </subcellularLocation>
</comment>
<feature type="transmembrane region" description="Helical" evidence="12">
    <location>
        <begin position="293"/>
        <end position="315"/>
    </location>
</feature>
<dbReference type="GO" id="GO:0005886">
    <property type="term" value="C:plasma membrane"/>
    <property type="evidence" value="ECO:0007669"/>
    <property type="project" value="UniProtKB-SubCell"/>
</dbReference>
<evidence type="ECO:0000256" key="5">
    <source>
        <dbReference type="ARBA" id="ARBA00022692"/>
    </source>
</evidence>
<dbReference type="InterPro" id="IPR038377">
    <property type="entry name" value="Na/Glc_symporter_sf"/>
</dbReference>